<organism evidence="3">
    <name type="scientific">Volvox carteri f. nagariensis</name>
    <dbReference type="NCBI Taxonomy" id="3068"/>
    <lineage>
        <taxon>Eukaryota</taxon>
        <taxon>Viridiplantae</taxon>
        <taxon>Chlorophyta</taxon>
        <taxon>core chlorophytes</taxon>
        <taxon>Chlorophyceae</taxon>
        <taxon>CS clade</taxon>
        <taxon>Chlamydomonadales</taxon>
        <taxon>Volvocaceae</taxon>
        <taxon>Volvox</taxon>
    </lineage>
</organism>
<dbReference type="KEGG" id="vcn:VOLCADRAFT_103993"/>
<gene>
    <name evidence="2" type="ORF">VOLCADRAFT_103993</name>
</gene>
<keyword evidence="3" id="KW-1185">Reference proteome</keyword>
<dbReference type="RefSeq" id="XP_002948662.1">
    <property type="nucleotide sequence ID" value="XM_002948616.1"/>
</dbReference>
<dbReference type="STRING" id="3068.D8TQI9"/>
<keyword evidence="1" id="KW-0175">Coiled coil</keyword>
<sequence length="543" mass="58682">MNSSMDVLRPRHIVFEDFSGTLMDSSVKVAKDAKLTLKPSVSMSTEEIMAKLAGLASTIREAQGNIQQHLDATTTSASDMLEATGGRLPVETHVLGQKANWKFQGAKEAFLAELKMMRDVGELLDTDFSSEYSLPKQDIMALKTQIKDINASIKQVEEELKNGVQQLARLYDNANKLATQAAGQLPHIEADLRDYMAARHAPPCSATEDMNEAELLRLLAEEEARAALLEQQAASSAASWAAEETRYATMHEAIRAGLEQIRDLEEDCNAAAKKQGAQHAERLQRFDTLASTVSRLTGVEVAEQDANQLHLTITQSIPRSMPGREQFPGVASQTPQDTAIGAVDASGVGAVVAEHVLTIEFEAPGSAQLRAATLNPPAVDIGEAVKAALVVQTSAGAEAAVVLSSLVIDVKARIRKHCRRQLQLEDANNQYPLQPTTVSLEVLRCVLPNKVEVEVLVPMAWPEEPGVQLQLVEIQAPKASHNSAHLLACLRQELQDAYAGSKAGGVHATARRRQLQNCSLREMLDWVYSSVVAEQGQGGGAAS</sequence>
<dbReference type="GeneID" id="9627342"/>
<protein>
    <submittedName>
        <fullName evidence="2">Uncharacterized protein</fullName>
    </submittedName>
</protein>
<dbReference type="InParanoid" id="D8TQI9"/>
<dbReference type="OrthoDB" id="539105at2759"/>
<dbReference type="EMBL" id="GL378332">
    <property type="protein sequence ID" value="EFJ50042.1"/>
    <property type="molecule type" value="Genomic_DNA"/>
</dbReference>
<name>D8TQI9_VOLCA</name>
<reference evidence="2 3" key="1">
    <citation type="journal article" date="2010" name="Science">
        <title>Genomic analysis of organismal complexity in the multicellular green alga Volvox carteri.</title>
        <authorList>
            <person name="Prochnik S.E."/>
            <person name="Umen J."/>
            <person name="Nedelcu A.M."/>
            <person name="Hallmann A."/>
            <person name="Miller S.M."/>
            <person name="Nishii I."/>
            <person name="Ferris P."/>
            <person name="Kuo A."/>
            <person name="Mitros T."/>
            <person name="Fritz-Laylin L.K."/>
            <person name="Hellsten U."/>
            <person name="Chapman J."/>
            <person name="Simakov O."/>
            <person name="Rensing S.A."/>
            <person name="Terry A."/>
            <person name="Pangilinan J."/>
            <person name="Kapitonov V."/>
            <person name="Jurka J."/>
            <person name="Salamov A."/>
            <person name="Shapiro H."/>
            <person name="Schmutz J."/>
            <person name="Grimwood J."/>
            <person name="Lindquist E."/>
            <person name="Lucas S."/>
            <person name="Grigoriev I.V."/>
            <person name="Schmitt R."/>
            <person name="Kirk D."/>
            <person name="Rokhsar D.S."/>
        </authorList>
    </citation>
    <scope>NUCLEOTIDE SEQUENCE [LARGE SCALE GENOMIC DNA]</scope>
    <source>
        <strain evidence="3">f. Nagariensis / Eve</strain>
    </source>
</reference>
<dbReference type="Proteomes" id="UP000001058">
    <property type="component" value="Unassembled WGS sequence"/>
</dbReference>
<proteinExistence type="predicted"/>
<evidence type="ECO:0000313" key="3">
    <source>
        <dbReference type="Proteomes" id="UP000001058"/>
    </source>
</evidence>
<accession>D8TQI9</accession>
<feature type="coiled-coil region" evidence="1">
    <location>
        <begin position="139"/>
        <end position="173"/>
    </location>
</feature>
<dbReference type="AlphaFoldDB" id="D8TQI9"/>
<evidence type="ECO:0000313" key="2">
    <source>
        <dbReference type="EMBL" id="EFJ50042.1"/>
    </source>
</evidence>
<feature type="coiled-coil region" evidence="1">
    <location>
        <begin position="212"/>
        <end position="274"/>
    </location>
</feature>
<evidence type="ECO:0000256" key="1">
    <source>
        <dbReference type="SAM" id="Coils"/>
    </source>
</evidence>